<sequence length="321" mass="35481">MNQRQRGVALITVMLILAIMVVVAAGIGGRLGINIRRTGNQIGQHQAYFYALSGEAFAKLALHRLLKEEDGELNLSQDWAKPQAFPVEGGSIKGQIRDGHGCFNLNSLQGDNDQDRQSHRKAFQALLEALEVDSFEAETVSYSLADWLDDDSRLDASFGAEDAEYQGREFPYLAANGLMTDVSELRMVNGVTAAIYLKVRPYVCVLDDNSFEVNVNTLPSDRAAVLAAVLTPLTLSDAEGILGARPEEGFDSLDQVWEEPALASLQDPLPGAKEALVLKSDRYFVSLEGRFQDRPMYMESLLKKDDNNKLTTLWRRLGGRL</sequence>
<evidence type="ECO:0000256" key="1">
    <source>
        <dbReference type="ARBA" id="ARBA00004533"/>
    </source>
</evidence>
<organism evidence="13 14">
    <name type="scientific">Gallaecimonas xiamenensis 3-C-1</name>
    <dbReference type="NCBI Taxonomy" id="745411"/>
    <lineage>
        <taxon>Bacteria</taxon>
        <taxon>Pseudomonadati</taxon>
        <taxon>Pseudomonadota</taxon>
        <taxon>Gammaproteobacteria</taxon>
        <taxon>Enterobacterales</taxon>
        <taxon>Gallaecimonadaceae</taxon>
        <taxon>Gallaecimonas</taxon>
    </lineage>
</organism>
<dbReference type="NCBIfam" id="NF037980">
    <property type="entry name" value="T2SS_GspK"/>
    <property type="match status" value="1"/>
</dbReference>
<dbReference type="PIRSF" id="PIRSF002786">
    <property type="entry name" value="XcpX"/>
    <property type="match status" value="1"/>
</dbReference>
<dbReference type="RefSeq" id="WP_008482576.1">
    <property type="nucleotide sequence ID" value="NZ_AMRI01000002.1"/>
</dbReference>
<feature type="domain" description="T2SS protein K second SAM-like" evidence="11">
    <location>
        <begin position="213"/>
        <end position="278"/>
    </location>
</feature>
<dbReference type="SUPFAM" id="SSF54523">
    <property type="entry name" value="Pili subunits"/>
    <property type="match status" value="1"/>
</dbReference>
<evidence type="ECO:0000256" key="8">
    <source>
        <dbReference type="ARBA" id="ARBA00022989"/>
    </source>
</evidence>
<dbReference type="OrthoDB" id="9788973at2"/>
<keyword evidence="7" id="KW-0653">Protein transport</keyword>
<dbReference type="InterPro" id="IPR005628">
    <property type="entry name" value="GspK"/>
</dbReference>
<evidence type="ECO:0000256" key="2">
    <source>
        <dbReference type="ARBA" id="ARBA00007246"/>
    </source>
</evidence>
<gene>
    <name evidence="13" type="ORF">B3C1_02085</name>
</gene>
<keyword evidence="3 10" id="KW-0813">Transport</keyword>
<dbReference type="Gene3D" id="3.30.1300.30">
    <property type="entry name" value="GSPII I/J protein-like"/>
    <property type="match status" value="1"/>
</dbReference>
<proteinExistence type="inferred from homology"/>
<evidence type="ECO:0000259" key="11">
    <source>
        <dbReference type="Pfam" id="PF03934"/>
    </source>
</evidence>
<evidence type="ECO:0000256" key="7">
    <source>
        <dbReference type="ARBA" id="ARBA00022927"/>
    </source>
</evidence>
<evidence type="ECO:0000256" key="9">
    <source>
        <dbReference type="ARBA" id="ARBA00023136"/>
    </source>
</evidence>
<dbReference type="STRING" id="745411.B3C1_02085"/>
<evidence type="ECO:0000313" key="14">
    <source>
        <dbReference type="Proteomes" id="UP000006755"/>
    </source>
</evidence>
<keyword evidence="9 10" id="KW-0472">Membrane</keyword>
<evidence type="ECO:0000256" key="5">
    <source>
        <dbReference type="ARBA" id="ARBA00022519"/>
    </source>
</evidence>
<keyword evidence="14" id="KW-1185">Reference proteome</keyword>
<comment type="similarity">
    <text evidence="2 10">Belongs to the GSP K family.</text>
</comment>
<dbReference type="Gene3D" id="1.10.40.60">
    <property type="entry name" value="EpsJ-like"/>
    <property type="match status" value="2"/>
</dbReference>
<evidence type="ECO:0000256" key="10">
    <source>
        <dbReference type="PIRNR" id="PIRNR002786"/>
    </source>
</evidence>
<evidence type="ECO:0000313" key="13">
    <source>
        <dbReference type="EMBL" id="EKE77562.1"/>
    </source>
</evidence>
<protein>
    <recommendedName>
        <fullName evidence="10">Type II secretion system protein K</fullName>
    </recommendedName>
</protein>
<keyword evidence="6" id="KW-0812">Transmembrane</keyword>
<dbReference type="InterPro" id="IPR049031">
    <property type="entry name" value="T2SSK_SAM-like_1st"/>
</dbReference>
<dbReference type="Pfam" id="PF21687">
    <property type="entry name" value="T2SSK_1st"/>
    <property type="match status" value="1"/>
</dbReference>
<evidence type="ECO:0000259" key="12">
    <source>
        <dbReference type="Pfam" id="PF21687"/>
    </source>
</evidence>
<comment type="caution">
    <text evidence="13">The sequence shown here is derived from an EMBL/GenBank/DDBJ whole genome shotgun (WGS) entry which is preliminary data.</text>
</comment>
<dbReference type="PANTHER" id="PTHR38831:SF1">
    <property type="entry name" value="TYPE II SECRETION SYSTEM PROTEIN K-RELATED"/>
    <property type="match status" value="1"/>
</dbReference>
<feature type="domain" description="T2SS protein K first SAM-like" evidence="12">
    <location>
        <begin position="101"/>
        <end position="207"/>
    </location>
</feature>
<dbReference type="GO" id="GO:0005886">
    <property type="term" value="C:plasma membrane"/>
    <property type="evidence" value="ECO:0007669"/>
    <property type="project" value="UniProtKB-SubCell"/>
</dbReference>
<dbReference type="PANTHER" id="PTHR38831">
    <property type="entry name" value="TYPE II SECRETION SYSTEM PROTEIN K"/>
    <property type="match status" value="1"/>
</dbReference>
<dbReference type="InterPro" id="IPR038072">
    <property type="entry name" value="GspK_central_sf"/>
</dbReference>
<dbReference type="GO" id="GO:0009306">
    <property type="term" value="P:protein secretion"/>
    <property type="evidence" value="ECO:0007669"/>
    <property type="project" value="InterPro"/>
</dbReference>
<evidence type="ECO:0000256" key="6">
    <source>
        <dbReference type="ARBA" id="ARBA00022692"/>
    </source>
</evidence>
<dbReference type="AlphaFoldDB" id="K2JSR9"/>
<dbReference type="InterPro" id="IPR049179">
    <property type="entry name" value="T2SSK_SAM-like_2nd"/>
</dbReference>
<dbReference type="Proteomes" id="UP000006755">
    <property type="component" value="Unassembled WGS sequence"/>
</dbReference>
<keyword evidence="4 10" id="KW-1003">Cell membrane</keyword>
<evidence type="ECO:0000256" key="4">
    <source>
        <dbReference type="ARBA" id="ARBA00022475"/>
    </source>
</evidence>
<dbReference type="EMBL" id="AMRI01000002">
    <property type="protein sequence ID" value="EKE77562.1"/>
    <property type="molecule type" value="Genomic_DNA"/>
</dbReference>
<comment type="subcellular location">
    <subcellularLocation>
        <location evidence="1 10">Cell inner membrane</location>
    </subcellularLocation>
</comment>
<keyword evidence="5 10" id="KW-0997">Cell inner membrane</keyword>
<dbReference type="eggNOG" id="COG3156">
    <property type="taxonomic scope" value="Bacteria"/>
</dbReference>
<reference evidence="13 14" key="1">
    <citation type="journal article" date="2012" name="J. Bacteriol.">
        <title>Genome Sequence of Gallaecimonas xiamenensis Type Strain 3-C-1.</title>
        <authorList>
            <person name="Lai Q."/>
            <person name="Wang L."/>
            <person name="Wang W."/>
            <person name="Shao Z."/>
        </authorList>
    </citation>
    <scope>NUCLEOTIDE SEQUENCE [LARGE SCALE GENOMIC DNA]</scope>
    <source>
        <strain evidence="13 14">3-C-1</strain>
    </source>
</reference>
<dbReference type="InterPro" id="IPR045584">
    <property type="entry name" value="Pilin-like"/>
</dbReference>
<dbReference type="SUPFAM" id="SSF158544">
    <property type="entry name" value="GspK insert domain-like"/>
    <property type="match status" value="2"/>
</dbReference>
<keyword evidence="8" id="KW-1133">Transmembrane helix</keyword>
<dbReference type="Pfam" id="PF03934">
    <property type="entry name" value="T2SSK"/>
    <property type="match status" value="1"/>
</dbReference>
<accession>K2JSR9</accession>
<evidence type="ECO:0000256" key="3">
    <source>
        <dbReference type="ARBA" id="ARBA00022448"/>
    </source>
</evidence>
<name>K2JSR9_9GAMM</name>